<sequence length="118" mass="12541">MANSAEQILYNALTALGQGGVYPDVAPANAARPWFTYQAVGGQSVNQLDDVVALQNARVQVNAWATTRLEAVAMINAAIGALCPEPILATSLGAPVSTYEPDTKLYGSRIDFSIWFNP</sequence>
<dbReference type="Proteomes" id="UP000199365">
    <property type="component" value="Unassembled WGS sequence"/>
</dbReference>
<evidence type="ECO:0000313" key="1">
    <source>
        <dbReference type="EMBL" id="SDR47105.1"/>
    </source>
</evidence>
<keyword evidence="2" id="KW-1185">Reference proteome</keyword>
<gene>
    <name evidence="1" type="ORF">SAMN05445850_4508</name>
</gene>
<reference evidence="2" key="1">
    <citation type="submission" date="2016-10" db="EMBL/GenBank/DDBJ databases">
        <authorList>
            <person name="Varghese N."/>
            <person name="Submissions S."/>
        </authorList>
    </citation>
    <scope>NUCLEOTIDE SEQUENCE [LARGE SCALE GENOMIC DNA]</scope>
    <source>
        <strain evidence="2">DUS833</strain>
    </source>
</reference>
<name>A0A1H1JAT5_9BURK</name>
<dbReference type="InterPro" id="IPR021508">
    <property type="entry name" value="Gp17-like"/>
</dbReference>
<dbReference type="AlphaFoldDB" id="A0A1H1JAT5"/>
<organism evidence="1 2">
    <name type="scientific">Paraburkholderia tuberum</name>
    <dbReference type="NCBI Taxonomy" id="157910"/>
    <lineage>
        <taxon>Bacteria</taxon>
        <taxon>Pseudomonadati</taxon>
        <taxon>Pseudomonadota</taxon>
        <taxon>Betaproteobacteria</taxon>
        <taxon>Burkholderiales</taxon>
        <taxon>Burkholderiaceae</taxon>
        <taxon>Paraburkholderia</taxon>
    </lineage>
</organism>
<dbReference type="Pfam" id="PF11367">
    <property type="entry name" value="Tail_completion_gp17"/>
    <property type="match status" value="1"/>
</dbReference>
<evidence type="ECO:0000313" key="2">
    <source>
        <dbReference type="Proteomes" id="UP000199365"/>
    </source>
</evidence>
<dbReference type="EMBL" id="FNKX01000002">
    <property type="protein sequence ID" value="SDR47105.1"/>
    <property type="molecule type" value="Genomic_DNA"/>
</dbReference>
<proteinExistence type="predicted"/>
<dbReference type="RefSeq" id="WP_090806994.1">
    <property type="nucleotide sequence ID" value="NZ_FNKX01000002.1"/>
</dbReference>
<accession>A0A1H1JAT5</accession>
<dbReference type="STRING" id="157910.SAMN05445850_4508"/>
<protein>
    <recommendedName>
        <fullName evidence="3">DUF3168 domain-containing protein</fullName>
    </recommendedName>
</protein>
<evidence type="ECO:0008006" key="3">
    <source>
        <dbReference type="Google" id="ProtNLM"/>
    </source>
</evidence>